<feature type="domain" description="Purple acid phosphatase C-terminal" evidence="5">
    <location>
        <begin position="387"/>
        <end position="442"/>
    </location>
</feature>
<evidence type="ECO:0000259" key="4">
    <source>
        <dbReference type="Pfam" id="PF00149"/>
    </source>
</evidence>
<dbReference type="Pfam" id="PF00149">
    <property type="entry name" value="Metallophos"/>
    <property type="match status" value="1"/>
</dbReference>
<dbReference type="InterPro" id="IPR025733">
    <property type="entry name" value="PAPs_C"/>
</dbReference>
<dbReference type="GO" id="GO:0003993">
    <property type="term" value="F:acid phosphatase activity"/>
    <property type="evidence" value="ECO:0007669"/>
    <property type="project" value="UniProtKB-EC"/>
</dbReference>
<evidence type="ECO:0000313" key="8">
    <source>
        <dbReference type="Proteomes" id="UP000604046"/>
    </source>
</evidence>
<comment type="caution">
    <text evidence="7">The sequence shown here is derived from an EMBL/GenBank/DDBJ whole genome shotgun (WGS) entry which is preliminary data.</text>
</comment>
<dbReference type="InterPro" id="IPR041792">
    <property type="entry name" value="MPP_PAP"/>
</dbReference>
<evidence type="ECO:0000259" key="5">
    <source>
        <dbReference type="Pfam" id="PF14008"/>
    </source>
</evidence>
<evidence type="ECO:0000256" key="3">
    <source>
        <dbReference type="RuleBase" id="RU361203"/>
    </source>
</evidence>
<keyword evidence="1 3" id="KW-0732">Signal</keyword>
<dbReference type="InterPro" id="IPR008963">
    <property type="entry name" value="Purple_acid_Pase-like_N"/>
</dbReference>
<proteinExistence type="inferred from homology"/>
<reference evidence="7" key="1">
    <citation type="submission" date="2021-02" db="EMBL/GenBank/DDBJ databases">
        <authorList>
            <person name="Dougan E. K."/>
            <person name="Rhodes N."/>
            <person name="Thang M."/>
            <person name="Chan C."/>
        </authorList>
    </citation>
    <scope>NUCLEOTIDE SEQUENCE</scope>
</reference>
<gene>
    <name evidence="7" type="primary">acp7</name>
    <name evidence="7" type="ORF">SNAT2548_LOCUS33858</name>
</gene>
<dbReference type="PANTHER" id="PTHR45867">
    <property type="entry name" value="PURPLE ACID PHOSPHATASE"/>
    <property type="match status" value="1"/>
</dbReference>
<keyword evidence="8" id="KW-1185">Reference proteome</keyword>
<feature type="signal peptide" evidence="3">
    <location>
        <begin position="1"/>
        <end position="23"/>
    </location>
</feature>
<dbReference type="Proteomes" id="UP000604046">
    <property type="component" value="Unassembled WGS sequence"/>
</dbReference>
<sequence length="547" mass="61319">MAHGRWHMARLGLLASFVFPAWADAAKQPEQIHIGIGQLAGEMTVHWSTIQESQSASPGDSVVMYGLSADELTRNSTGISFLFQDYGIELRSFRMHVATMTGLLPNRVYYYIVGGNRTGWSQPLSFKSHPISAGDVQSRLPMSYAVYGDLGDYNGQTLPSLLAEARKGELDMVLHVGDMAYDLDSDNGRNGDAWMQDIQPLAASVPYMVSHGNHEANRHFNHYTQRFRNMPSNSGTITFPEYGNVPNNWWYSWDSGLVHFVTISTEVYFASPLAQMVAEQHEWLEADLGAVDRTKTPWVIVLGHRPLYCSCDADCDSFATVNRMGLKQPDGTFKYGLEELFYKYGVDVFIAGHEHNYERMFDVSPMWDPITPWLSGITTGSTVDPPATTHIITGSAGSVEDHEPFTRPAPKRTAKRLNTYGWSKLTVYNASHIYWQQFQTDSAQPPSTWGQVMDASWLVQHHHGPFALHPRRDQVDNSEGKGLHPLDTSSVDMSFFKTGRRLQMQCKHAGHDQELACSDPSLAKQLVSKGRWQYTKLVDAAKPADFV</sequence>
<evidence type="ECO:0000256" key="2">
    <source>
        <dbReference type="ARBA" id="ARBA00023180"/>
    </source>
</evidence>
<evidence type="ECO:0000256" key="1">
    <source>
        <dbReference type="ARBA" id="ARBA00022729"/>
    </source>
</evidence>
<keyword evidence="3" id="KW-0378">Hydrolase</keyword>
<dbReference type="GO" id="GO:0046872">
    <property type="term" value="F:metal ion binding"/>
    <property type="evidence" value="ECO:0007669"/>
    <property type="project" value="InterPro"/>
</dbReference>
<dbReference type="PANTHER" id="PTHR45867:SF3">
    <property type="entry name" value="ACID PHOSPHATASE TYPE 7"/>
    <property type="match status" value="1"/>
</dbReference>
<dbReference type="SUPFAM" id="SSF49363">
    <property type="entry name" value="Purple acid phosphatase, N-terminal domain"/>
    <property type="match status" value="1"/>
</dbReference>
<dbReference type="Gene3D" id="2.60.40.380">
    <property type="entry name" value="Purple acid phosphatase-like, N-terminal"/>
    <property type="match status" value="1"/>
</dbReference>
<dbReference type="AlphaFoldDB" id="A0A812URU9"/>
<accession>A0A812URU9</accession>
<dbReference type="Pfam" id="PF16656">
    <property type="entry name" value="Pur_ac_phosph_N"/>
    <property type="match status" value="1"/>
</dbReference>
<feature type="domain" description="Calcineurin-like phosphoesterase" evidence="4">
    <location>
        <begin position="143"/>
        <end position="357"/>
    </location>
</feature>
<protein>
    <recommendedName>
        <fullName evidence="3">Purple acid phosphatase</fullName>
        <ecNumber evidence="3">3.1.3.2</ecNumber>
    </recommendedName>
</protein>
<evidence type="ECO:0000259" key="6">
    <source>
        <dbReference type="Pfam" id="PF16656"/>
    </source>
</evidence>
<dbReference type="Pfam" id="PF14008">
    <property type="entry name" value="Metallophos_C"/>
    <property type="match status" value="1"/>
</dbReference>
<evidence type="ECO:0000313" key="7">
    <source>
        <dbReference type="EMBL" id="CAE7594979.1"/>
    </source>
</evidence>
<dbReference type="InterPro" id="IPR004843">
    <property type="entry name" value="Calcineurin-like_PHP"/>
</dbReference>
<comment type="catalytic activity">
    <reaction evidence="3">
        <text>a phosphate monoester + H2O = an alcohol + phosphate</text>
        <dbReference type="Rhea" id="RHEA:15017"/>
        <dbReference type="ChEBI" id="CHEBI:15377"/>
        <dbReference type="ChEBI" id="CHEBI:30879"/>
        <dbReference type="ChEBI" id="CHEBI:43474"/>
        <dbReference type="ChEBI" id="CHEBI:67140"/>
        <dbReference type="EC" id="3.1.3.2"/>
    </reaction>
</comment>
<dbReference type="InterPro" id="IPR015914">
    <property type="entry name" value="PAPs_N"/>
</dbReference>
<dbReference type="OrthoDB" id="417669at2759"/>
<organism evidence="7 8">
    <name type="scientific">Symbiodinium natans</name>
    <dbReference type="NCBI Taxonomy" id="878477"/>
    <lineage>
        <taxon>Eukaryota</taxon>
        <taxon>Sar</taxon>
        <taxon>Alveolata</taxon>
        <taxon>Dinophyceae</taxon>
        <taxon>Suessiales</taxon>
        <taxon>Symbiodiniaceae</taxon>
        <taxon>Symbiodinium</taxon>
    </lineage>
</organism>
<dbReference type="InterPro" id="IPR029052">
    <property type="entry name" value="Metallo-depent_PP-like"/>
</dbReference>
<dbReference type="EMBL" id="CAJNDS010002781">
    <property type="protein sequence ID" value="CAE7594979.1"/>
    <property type="molecule type" value="Genomic_DNA"/>
</dbReference>
<dbReference type="Gene3D" id="3.60.21.10">
    <property type="match status" value="1"/>
</dbReference>
<comment type="similarity">
    <text evidence="3">Belongs to the metallophosphoesterase superfamily. Purple acid phosphatase family.</text>
</comment>
<keyword evidence="2" id="KW-0325">Glycoprotein</keyword>
<feature type="domain" description="Purple acid phosphatase N-terminal" evidence="6">
    <location>
        <begin position="29"/>
        <end position="127"/>
    </location>
</feature>
<name>A0A812URU9_9DINO</name>
<dbReference type="EC" id="3.1.3.2" evidence="3"/>
<feature type="chain" id="PRO_5033110373" description="Purple acid phosphatase" evidence="3">
    <location>
        <begin position="24"/>
        <end position="547"/>
    </location>
</feature>
<dbReference type="SUPFAM" id="SSF56300">
    <property type="entry name" value="Metallo-dependent phosphatases"/>
    <property type="match status" value="1"/>
</dbReference>
<dbReference type="CDD" id="cd00839">
    <property type="entry name" value="MPP_PAPs"/>
    <property type="match status" value="1"/>
</dbReference>